<protein>
    <submittedName>
        <fullName evidence="7">Regulator</fullName>
    </submittedName>
</protein>
<dbReference type="GO" id="GO:0000917">
    <property type="term" value="P:division septum assembly"/>
    <property type="evidence" value="ECO:0007669"/>
    <property type="project" value="UniProtKB-KW"/>
</dbReference>
<dbReference type="Proteomes" id="UP000014184">
    <property type="component" value="Unassembled WGS sequence"/>
</dbReference>
<evidence type="ECO:0000256" key="4">
    <source>
        <dbReference type="ARBA" id="ARBA00022969"/>
    </source>
</evidence>
<comment type="subcellular location">
    <subcellularLocation>
        <location evidence="1">Cell septum</location>
    </subcellularLocation>
</comment>
<evidence type="ECO:0000313" key="8">
    <source>
        <dbReference type="Proteomes" id="UP000014184"/>
    </source>
</evidence>
<sequence>MSSSGTSITCEVGLQLIVPDRAPVPLVARLDYSVDDPYAIRAAFHVGDDEPVEWIFARELLTVGIIRETGEGDVRIWPSQDGKERMVNIALSSPFGQARFHAQVAPLSEFLHRTYELVPAGQESDYIDIDAEIAEHLS</sequence>
<keyword evidence="8" id="KW-1185">Reference proteome</keyword>
<keyword evidence="4" id="KW-0749">Sporulation</keyword>
<evidence type="ECO:0000256" key="1">
    <source>
        <dbReference type="ARBA" id="ARBA00004431"/>
    </source>
</evidence>
<dbReference type="Gene3D" id="2.30.31.20">
    <property type="entry name" value="Sporulation-specific cell division protein SsgB"/>
    <property type="match status" value="1"/>
</dbReference>
<reference evidence="7 8" key="1">
    <citation type="journal article" date="2013" name="Genome Announc.">
        <title>Draft Genome Sequence of the Lignocellulose Decomposer Thermobifida fusca Strain TM51.</title>
        <authorList>
            <person name="Toth A."/>
            <person name="Barna T."/>
            <person name="Nagy I."/>
            <person name="Horvath B."/>
            <person name="Nagy I."/>
            <person name="Tancsics A."/>
            <person name="Kriszt B."/>
            <person name="Baka E."/>
            <person name="Fekete C."/>
            <person name="Kukolya J."/>
        </authorList>
    </citation>
    <scope>NUCLEOTIDE SEQUENCE [LARGE SCALE GENOMIC DNA]</scope>
    <source>
        <strain evidence="7 8">TM51</strain>
    </source>
</reference>
<evidence type="ECO:0000256" key="2">
    <source>
        <dbReference type="ARBA" id="ARBA00009323"/>
    </source>
</evidence>
<dbReference type="GO" id="GO:0030435">
    <property type="term" value="P:sporulation resulting in formation of a cellular spore"/>
    <property type="evidence" value="ECO:0007669"/>
    <property type="project" value="UniProtKB-KW"/>
</dbReference>
<dbReference type="InterPro" id="IPR006776">
    <property type="entry name" value="SsgB"/>
</dbReference>
<organism evidence="7 8">
    <name type="scientific">Thermobifida fusca TM51</name>
    <dbReference type="NCBI Taxonomy" id="1169414"/>
    <lineage>
        <taxon>Bacteria</taxon>
        <taxon>Bacillati</taxon>
        <taxon>Actinomycetota</taxon>
        <taxon>Actinomycetes</taxon>
        <taxon>Streptosporangiales</taxon>
        <taxon>Nocardiopsidaceae</taxon>
        <taxon>Thermobifida</taxon>
    </lineage>
</organism>
<dbReference type="SMR" id="A0A9P2TAQ7"/>
<dbReference type="RefSeq" id="WP_011292534.1">
    <property type="nucleotide sequence ID" value="NZ_AOSG01000058.1"/>
</dbReference>
<dbReference type="GO" id="GO:0030428">
    <property type="term" value="C:cell septum"/>
    <property type="evidence" value="ECO:0007669"/>
    <property type="project" value="UniProtKB-SubCell"/>
</dbReference>
<evidence type="ECO:0000256" key="6">
    <source>
        <dbReference type="ARBA" id="ARBA00023306"/>
    </source>
</evidence>
<keyword evidence="5" id="KW-0717">Septation</keyword>
<evidence type="ECO:0000256" key="3">
    <source>
        <dbReference type="ARBA" id="ARBA00022618"/>
    </source>
</evidence>
<accession>A0A9P2TAQ7</accession>
<keyword evidence="3" id="KW-0132">Cell division</keyword>
<comment type="similarity">
    <text evidence="2">Belongs to the SsgA family.</text>
</comment>
<gene>
    <name evidence="7" type="ORF">TM51_10842</name>
</gene>
<name>A0A9P2TAQ7_THEFU</name>
<dbReference type="EMBL" id="AOSG01000058">
    <property type="protein sequence ID" value="EOR70870.1"/>
    <property type="molecule type" value="Genomic_DNA"/>
</dbReference>
<dbReference type="Pfam" id="PF04686">
    <property type="entry name" value="SsgA"/>
    <property type="match status" value="1"/>
</dbReference>
<keyword evidence="6" id="KW-0131">Cell cycle</keyword>
<dbReference type="InterPro" id="IPR038658">
    <property type="entry name" value="SsgB_sf"/>
</dbReference>
<evidence type="ECO:0000313" key="7">
    <source>
        <dbReference type="EMBL" id="EOR70870.1"/>
    </source>
</evidence>
<dbReference type="AlphaFoldDB" id="A0A9P2TAQ7"/>
<proteinExistence type="inferred from homology"/>
<evidence type="ECO:0000256" key="5">
    <source>
        <dbReference type="ARBA" id="ARBA00023210"/>
    </source>
</evidence>
<comment type="caution">
    <text evidence="7">The sequence shown here is derived from an EMBL/GenBank/DDBJ whole genome shotgun (WGS) entry which is preliminary data.</text>
</comment>